<evidence type="ECO:0008006" key="5">
    <source>
        <dbReference type="Google" id="ProtNLM"/>
    </source>
</evidence>
<sequence>MARIAVGGLMHESNTFATSRTDLTAFESGGLEIGDGIFQRWGEAHHEVGGFFESAAKNGFEIVPTLMGWATPSGPLTSATYRELTDRLLQALQEAGPVDAVLLALHGAMVADGEDDADGSLLAKVRSLIGPSRPLIVTLDFHANVSPLMVSESSALIAYQTYPHVDQRARGKRAGDLAWQAATGLIRPTQAMSKPPILIHLLAQETGREPMKGLIAGLEGLERSQGFLDASILAGFPYADVAATGPTCIAVTDNNLALASEMAEHLSASLWNYRHQLTATPPDAAEAVARGLATSQTPVILVDLGDNIGGGSAADSTVLIHELLKQGATRSLVVLFDPDAVLACQHAGVGGSVALSAGGKIDRNAPPLRVTGFVEVLHDGHYVEKLPRHGGIRNNDQGATAVVRLEGENRLVLTSLRHPPFSLGQLTSLGLTPESARFIVVKAAVAYKAAYAPIAGTIIEVDTPGLTASNPARYTYQRIRRPILPLDPEPIVEAVV</sequence>
<organism evidence="3 4">
    <name type="scientific">Singulisphaera acidiphila (strain ATCC BAA-1392 / DSM 18658 / VKM B-2454 / MOB10)</name>
    <dbReference type="NCBI Taxonomy" id="886293"/>
    <lineage>
        <taxon>Bacteria</taxon>
        <taxon>Pseudomonadati</taxon>
        <taxon>Planctomycetota</taxon>
        <taxon>Planctomycetia</taxon>
        <taxon>Isosphaerales</taxon>
        <taxon>Isosphaeraceae</taxon>
        <taxon>Singulisphaera</taxon>
    </lineage>
</organism>
<feature type="domain" description="Microcystin LR degradation protein MlrC C-terminal" evidence="1">
    <location>
        <begin position="301"/>
        <end position="478"/>
    </location>
</feature>
<dbReference type="InterPro" id="IPR010799">
    <property type="entry name" value="MlrC_C"/>
</dbReference>
<dbReference type="eggNOG" id="COG5476">
    <property type="taxonomic scope" value="Bacteria"/>
</dbReference>
<dbReference type="STRING" id="886293.Sinac_5999"/>
<dbReference type="Proteomes" id="UP000010798">
    <property type="component" value="Chromosome"/>
</dbReference>
<evidence type="ECO:0000313" key="4">
    <source>
        <dbReference type="Proteomes" id="UP000010798"/>
    </source>
</evidence>
<dbReference type="Pfam" id="PF07171">
    <property type="entry name" value="MlrC_C"/>
    <property type="match status" value="1"/>
</dbReference>
<dbReference type="AlphaFoldDB" id="L0DMQ7"/>
<accession>L0DMQ7</accession>
<dbReference type="PIRSF" id="PIRSF012702">
    <property type="entry name" value="UCP012702"/>
    <property type="match status" value="1"/>
</dbReference>
<gene>
    <name evidence="3" type="ordered locus">Sinac_5999</name>
</gene>
<proteinExistence type="predicted"/>
<dbReference type="RefSeq" id="WP_015249201.1">
    <property type="nucleotide sequence ID" value="NC_019892.1"/>
</dbReference>
<protein>
    <recommendedName>
        <fullName evidence="5">Microcystin LR degradation protein MlrC-like protein</fullName>
    </recommendedName>
</protein>
<dbReference type="HOGENOM" id="CLU_028172_1_0_0"/>
<reference evidence="3 4" key="1">
    <citation type="submission" date="2012-02" db="EMBL/GenBank/DDBJ databases">
        <title>Complete sequence of chromosome of Singulisphaera acidiphila DSM 18658.</title>
        <authorList>
            <consortium name="US DOE Joint Genome Institute (JGI-PGF)"/>
            <person name="Lucas S."/>
            <person name="Copeland A."/>
            <person name="Lapidus A."/>
            <person name="Glavina del Rio T."/>
            <person name="Dalin E."/>
            <person name="Tice H."/>
            <person name="Bruce D."/>
            <person name="Goodwin L."/>
            <person name="Pitluck S."/>
            <person name="Peters L."/>
            <person name="Ovchinnikova G."/>
            <person name="Chertkov O."/>
            <person name="Kyrpides N."/>
            <person name="Mavromatis K."/>
            <person name="Ivanova N."/>
            <person name="Brettin T."/>
            <person name="Detter J.C."/>
            <person name="Han C."/>
            <person name="Larimer F."/>
            <person name="Land M."/>
            <person name="Hauser L."/>
            <person name="Markowitz V."/>
            <person name="Cheng J.-F."/>
            <person name="Hugenholtz P."/>
            <person name="Woyke T."/>
            <person name="Wu D."/>
            <person name="Tindall B."/>
            <person name="Pomrenke H."/>
            <person name="Brambilla E."/>
            <person name="Klenk H.-P."/>
            <person name="Eisen J.A."/>
        </authorList>
    </citation>
    <scope>NUCLEOTIDE SEQUENCE [LARGE SCALE GENOMIC DNA]</scope>
    <source>
        <strain evidence="4">ATCC BAA-1392 / DSM 18658 / VKM B-2454 / MOB10</strain>
    </source>
</reference>
<dbReference type="EMBL" id="CP003364">
    <property type="protein sequence ID" value="AGA30110.1"/>
    <property type="molecule type" value="Genomic_DNA"/>
</dbReference>
<evidence type="ECO:0000259" key="2">
    <source>
        <dbReference type="Pfam" id="PF07364"/>
    </source>
</evidence>
<name>L0DMQ7_SINAD</name>
<dbReference type="KEGG" id="saci:Sinac_5999"/>
<dbReference type="InterPro" id="IPR009197">
    <property type="entry name" value="MlrC"/>
</dbReference>
<dbReference type="OrthoDB" id="9815420at2"/>
<evidence type="ECO:0000313" key="3">
    <source>
        <dbReference type="EMBL" id="AGA30110.1"/>
    </source>
</evidence>
<dbReference type="Pfam" id="PF07364">
    <property type="entry name" value="DUF1485"/>
    <property type="match status" value="1"/>
</dbReference>
<dbReference type="InterPro" id="IPR015995">
    <property type="entry name" value="MlrC_N"/>
</dbReference>
<evidence type="ECO:0000259" key="1">
    <source>
        <dbReference type="Pfam" id="PF07171"/>
    </source>
</evidence>
<feature type="domain" description="Microcystin LR degradation protein MlrC N-terminal" evidence="2">
    <location>
        <begin position="3"/>
        <end position="290"/>
    </location>
</feature>
<keyword evidence="4" id="KW-1185">Reference proteome</keyword>